<sequence length="47" mass="5513">MMKITDTKPIAPKQQMESESLIPTPFVIFNVFIHRVPRPMEHQTYAL</sequence>
<reference evidence="1 2" key="1">
    <citation type="submission" date="2016-10" db="EMBL/GenBank/DDBJ databases">
        <authorList>
            <person name="de Groot N.N."/>
        </authorList>
    </citation>
    <scope>NUCLEOTIDE SEQUENCE [LARGE SCALE GENOMIC DNA]</scope>
    <source>
        <strain evidence="2">E92,LMG 26720,CCM 7988</strain>
    </source>
</reference>
<evidence type="ECO:0000313" key="2">
    <source>
        <dbReference type="Proteomes" id="UP000199306"/>
    </source>
</evidence>
<dbReference type="AlphaFoldDB" id="A0A1I5RF61"/>
<gene>
    <name evidence="1" type="ORF">SAMN04515674_10448</name>
</gene>
<name>A0A1I5RF61_9BACT</name>
<accession>A0A1I5RF61</accession>
<dbReference type="RefSeq" id="WP_177219337.1">
    <property type="nucleotide sequence ID" value="NZ_FOXH01000004.1"/>
</dbReference>
<proteinExistence type="predicted"/>
<evidence type="ECO:0000313" key="1">
    <source>
        <dbReference type="EMBL" id="SFP57184.1"/>
    </source>
</evidence>
<dbReference type="STRING" id="1079859.SAMN04515674_10448"/>
<organism evidence="1 2">
    <name type="scientific">Pseudarcicella hirudinis</name>
    <dbReference type="NCBI Taxonomy" id="1079859"/>
    <lineage>
        <taxon>Bacteria</taxon>
        <taxon>Pseudomonadati</taxon>
        <taxon>Bacteroidota</taxon>
        <taxon>Cytophagia</taxon>
        <taxon>Cytophagales</taxon>
        <taxon>Flectobacillaceae</taxon>
        <taxon>Pseudarcicella</taxon>
    </lineage>
</organism>
<dbReference type="EMBL" id="FOXH01000004">
    <property type="protein sequence ID" value="SFP57184.1"/>
    <property type="molecule type" value="Genomic_DNA"/>
</dbReference>
<protein>
    <submittedName>
        <fullName evidence="1">Uncharacterized protein</fullName>
    </submittedName>
</protein>
<dbReference type="Proteomes" id="UP000199306">
    <property type="component" value="Unassembled WGS sequence"/>
</dbReference>
<keyword evidence="2" id="KW-1185">Reference proteome</keyword>